<protein>
    <recommendedName>
        <fullName evidence="2">Alpha/beta hydrolase fold-3 domain-containing protein</fullName>
    </recommendedName>
</protein>
<evidence type="ECO:0000256" key="1">
    <source>
        <dbReference type="ARBA" id="ARBA00010515"/>
    </source>
</evidence>
<dbReference type="Gene3D" id="3.40.50.1820">
    <property type="entry name" value="alpha/beta hydrolase"/>
    <property type="match status" value="1"/>
</dbReference>
<dbReference type="InterPro" id="IPR029058">
    <property type="entry name" value="AB_hydrolase_fold"/>
</dbReference>
<dbReference type="OrthoDB" id="408631at2759"/>
<dbReference type="EMBL" id="JAKOGI010000523">
    <property type="protein sequence ID" value="KAJ8433693.1"/>
    <property type="molecule type" value="Genomic_DNA"/>
</dbReference>
<keyword evidence="4" id="KW-1185">Reference proteome</keyword>
<evidence type="ECO:0000313" key="4">
    <source>
        <dbReference type="Proteomes" id="UP001153076"/>
    </source>
</evidence>
<dbReference type="AlphaFoldDB" id="A0A9Q1Q991"/>
<dbReference type="Pfam" id="PF07859">
    <property type="entry name" value="Abhydrolase_3"/>
    <property type="match status" value="1"/>
</dbReference>
<name>A0A9Q1Q991_9CARY</name>
<proteinExistence type="inferred from homology"/>
<dbReference type="SUPFAM" id="SSF53474">
    <property type="entry name" value="alpha/beta-Hydrolases"/>
    <property type="match status" value="1"/>
</dbReference>
<dbReference type="Proteomes" id="UP001153076">
    <property type="component" value="Unassembled WGS sequence"/>
</dbReference>
<organism evidence="3 4">
    <name type="scientific">Carnegiea gigantea</name>
    <dbReference type="NCBI Taxonomy" id="171969"/>
    <lineage>
        <taxon>Eukaryota</taxon>
        <taxon>Viridiplantae</taxon>
        <taxon>Streptophyta</taxon>
        <taxon>Embryophyta</taxon>
        <taxon>Tracheophyta</taxon>
        <taxon>Spermatophyta</taxon>
        <taxon>Magnoliopsida</taxon>
        <taxon>eudicotyledons</taxon>
        <taxon>Gunneridae</taxon>
        <taxon>Pentapetalae</taxon>
        <taxon>Caryophyllales</taxon>
        <taxon>Cactineae</taxon>
        <taxon>Cactaceae</taxon>
        <taxon>Cactoideae</taxon>
        <taxon>Echinocereeae</taxon>
        <taxon>Carnegiea</taxon>
    </lineage>
</organism>
<evidence type="ECO:0000259" key="2">
    <source>
        <dbReference type="Pfam" id="PF07859"/>
    </source>
</evidence>
<feature type="domain" description="Alpha/beta hydrolase fold-3" evidence="2">
    <location>
        <begin position="59"/>
        <end position="151"/>
    </location>
</feature>
<dbReference type="InterPro" id="IPR013094">
    <property type="entry name" value="AB_hydrolase_3"/>
</dbReference>
<comment type="caution">
    <text evidence="3">The sequence shown here is derived from an EMBL/GenBank/DDBJ whole genome shotgun (WGS) entry which is preliminary data.</text>
</comment>
<comment type="similarity">
    <text evidence="1">Belongs to the 'GDXG' lipolytic enzyme family.</text>
</comment>
<evidence type="ECO:0000313" key="3">
    <source>
        <dbReference type="EMBL" id="KAJ8433693.1"/>
    </source>
</evidence>
<sequence>MLTLDHKMHKFYMKMENSSGLEDAKQELGLVLETIGDRVLGDCVRSGIYGMYPEHPKTQVGEGHFVREDRFVSVRFWRLSLPPGESRDHPLANPFGPSSRNLEMATLDPILVIMGANEIMKNRIEDYAKSLRRLGKDVTYIEFEGQYHGFLTQNPCSDRVRRVYVPTCGPLVGPLSQGRPNWPANPKKEDNAAMAKAHQHSLHLGYYDSQ</sequence>
<gene>
    <name evidence="3" type="ORF">Cgig2_030080</name>
</gene>
<reference evidence="3" key="1">
    <citation type="submission" date="2022-04" db="EMBL/GenBank/DDBJ databases">
        <title>Carnegiea gigantea Genome sequencing and assembly v2.</title>
        <authorList>
            <person name="Copetti D."/>
            <person name="Sanderson M.J."/>
            <person name="Burquez A."/>
            <person name="Wojciechowski M.F."/>
        </authorList>
    </citation>
    <scope>NUCLEOTIDE SEQUENCE</scope>
    <source>
        <strain evidence="3">SGP5-SGP5p</strain>
        <tissue evidence="3">Aerial part</tissue>
    </source>
</reference>
<dbReference type="GO" id="GO:0016787">
    <property type="term" value="F:hydrolase activity"/>
    <property type="evidence" value="ECO:0007669"/>
    <property type="project" value="InterPro"/>
</dbReference>
<accession>A0A9Q1Q991</accession>